<name>A0A409VTF9_9AGAR</name>
<feature type="non-terminal residue" evidence="4">
    <location>
        <position position="1"/>
    </location>
</feature>
<dbReference type="Proteomes" id="UP000284706">
    <property type="component" value="Unassembled WGS sequence"/>
</dbReference>
<dbReference type="InterPro" id="IPR011009">
    <property type="entry name" value="Kinase-like_dom_sf"/>
</dbReference>
<keyword evidence="5" id="KW-1185">Reference proteome</keyword>
<dbReference type="AlphaFoldDB" id="A0A409VTF9"/>
<evidence type="ECO:0000313" key="4">
    <source>
        <dbReference type="EMBL" id="PPQ69523.1"/>
    </source>
</evidence>
<organism evidence="4 5">
    <name type="scientific">Gymnopilus dilepis</name>
    <dbReference type="NCBI Taxonomy" id="231916"/>
    <lineage>
        <taxon>Eukaryota</taxon>
        <taxon>Fungi</taxon>
        <taxon>Dikarya</taxon>
        <taxon>Basidiomycota</taxon>
        <taxon>Agaricomycotina</taxon>
        <taxon>Agaricomycetes</taxon>
        <taxon>Agaricomycetidae</taxon>
        <taxon>Agaricales</taxon>
        <taxon>Agaricineae</taxon>
        <taxon>Hymenogastraceae</taxon>
        <taxon>Gymnopilus</taxon>
    </lineage>
</organism>
<evidence type="ECO:0000256" key="2">
    <source>
        <dbReference type="SAM" id="MobiDB-lite"/>
    </source>
</evidence>
<accession>A0A409VTF9</accession>
<proteinExistence type="predicted"/>
<dbReference type="PANTHER" id="PTHR38248">
    <property type="entry name" value="FUNK1 6"/>
    <property type="match status" value="1"/>
</dbReference>
<dbReference type="OrthoDB" id="5569250at2759"/>
<evidence type="ECO:0000313" key="5">
    <source>
        <dbReference type="Proteomes" id="UP000284706"/>
    </source>
</evidence>
<evidence type="ECO:0000259" key="3">
    <source>
        <dbReference type="Pfam" id="PF17667"/>
    </source>
</evidence>
<keyword evidence="1" id="KW-0175">Coiled coil</keyword>
<protein>
    <recommendedName>
        <fullName evidence="3">Fungal-type protein kinase domain-containing protein</fullName>
    </recommendedName>
</protein>
<dbReference type="InterPro" id="IPR040976">
    <property type="entry name" value="Pkinase_fungal"/>
</dbReference>
<dbReference type="EMBL" id="NHYE01005570">
    <property type="protein sequence ID" value="PPQ69523.1"/>
    <property type="molecule type" value="Genomic_DNA"/>
</dbReference>
<feature type="domain" description="Fungal-type protein kinase" evidence="3">
    <location>
        <begin position="369"/>
        <end position="457"/>
    </location>
</feature>
<comment type="caution">
    <text evidence="4">The sequence shown here is derived from an EMBL/GenBank/DDBJ whole genome shotgun (WGS) entry which is preliminary data.</text>
</comment>
<dbReference type="Pfam" id="PF17667">
    <property type="entry name" value="Pkinase_fungal"/>
    <property type="match status" value="2"/>
</dbReference>
<feature type="compositionally biased region" description="Polar residues" evidence="2">
    <location>
        <begin position="347"/>
        <end position="360"/>
    </location>
</feature>
<feature type="domain" description="Fungal-type protein kinase" evidence="3">
    <location>
        <begin position="662"/>
        <end position="762"/>
    </location>
</feature>
<gene>
    <name evidence="4" type="ORF">CVT26_001781</name>
</gene>
<dbReference type="SUPFAM" id="SSF56112">
    <property type="entry name" value="Protein kinase-like (PK-like)"/>
    <property type="match status" value="1"/>
</dbReference>
<sequence>KDQVFDEIALDLKKTQKCGIDPILKYFIYLVLKKDSQEKEELDQLADDLESIRLQRRQLEQEGRGAKGDNASILEKRERDLKDLEETEATLVKSRNDIQDKLLYNLLSAVLGIANDREQKTLLSKLEKSRRKKNEKARYPPLVNLCNAVLTKLQSLGVEPFKSSNEELNIRFQVNDPSHIQFQYHGTAEAVDRCPDFIASSYNALVRYSKTTSPRYDAKPPTALEWPIVLLSGEVKTKVHVTLKDFKSRGELKDITNHTFTIELKPAHEEEHENLEDLDPSDDEGMNPGEEDDEGGNDEEVNPLDVPDARHSRVTSSLKRSRDVEQLGSDQDQPQAKKNRPLPTPPFSNSGSHSFASQPTEELHVQGFGKEAVAGRVQCASYALEMLSYSVGVRHAINLLLTDRILWVWYYDRQGIIQSTGISIFKDFPRFIALLFLFQRFSLEDWGIIPALNPEAVNGHGMSNVNTSASTSGKKQNTKEEPHAIPLSLRLRSEDGPCLENYKDFSTFWKERGDTSAFELTEVEIPDVKDFLSQHPHCLAGRATAVVPAVGYGADRASKVDIVCKISHPEVQRRHEGTTMAIIYKIATEDQSRPETKAKKAETGYDWNIFNHLPKFYFHGDVKGTSTHLIRTLVDCDTSGCRTMRIIGMKKLNKVTTRQSWNFMKAWLEGVICHAFLWQNFVEHGDPSINNLMCNPDTGCGVLTDFDLSLLQWEPRVLGTERTGTVPFMALDLLTDAYWEHGVLIRQYRHELESFIWMLPYVFLQYAKGEKRPDSLINDWRTGDYKVCEEKKTRFLHNVPASLLPQVQKDFRRFWRLACMALDALRNATIRRNERAAASVWAVDPADDDFLGPSGQGPPIAIAAASAEHAKSDSDDLWDRFVKQMADAFQLDQLKEFSPESLPLLAWLGFYKPSFEPLSDSQADALRKKYSSDKL</sequence>
<evidence type="ECO:0000256" key="1">
    <source>
        <dbReference type="SAM" id="Coils"/>
    </source>
</evidence>
<dbReference type="InParanoid" id="A0A409VTF9"/>
<dbReference type="PANTHER" id="PTHR38248:SF2">
    <property type="entry name" value="FUNK1 11"/>
    <property type="match status" value="1"/>
</dbReference>
<feature type="coiled-coil region" evidence="1">
    <location>
        <begin position="32"/>
        <end position="94"/>
    </location>
</feature>
<reference evidence="4 5" key="1">
    <citation type="journal article" date="2018" name="Evol. Lett.">
        <title>Horizontal gene cluster transfer increased hallucinogenic mushroom diversity.</title>
        <authorList>
            <person name="Reynolds H.T."/>
            <person name="Vijayakumar V."/>
            <person name="Gluck-Thaler E."/>
            <person name="Korotkin H.B."/>
            <person name="Matheny P.B."/>
            <person name="Slot J.C."/>
        </authorList>
    </citation>
    <scope>NUCLEOTIDE SEQUENCE [LARGE SCALE GENOMIC DNA]</scope>
    <source>
        <strain evidence="4 5">SRW20</strain>
    </source>
</reference>
<feature type="region of interest" description="Disordered" evidence="2">
    <location>
        <begin position="263"/>
        <end position="361"/>
    </location>
</feature>
<feature type="compositionally biased region" description="Acidic residues" evidence="2">
    <location>
        <begin position="272"/>
        <end position="302"/>
    </location>
</feature>